<evidence type="ECO:0000313" key="9">
    <source>
        <dbReference type="EMBL" id="KAJ6264655.1"/>
    </source>
</evidence>
<evidence type="ECO:0000256" key="8">
    <source>
        <dbReference type="SAM" id="SignalP"/>
    </source>
</evidence>
<keyword evidence="10" id="KW-1185">Reference proteome</keyword>
<comment type="caution">
    <text evidence="9">The sequence shown here is derived from an EMBL/GenBank/DDBJ whole genome shotgun (WGS) entry which is preliminary data.</text>
</comment>
<dbReference type="SUPFAM" id="SSF51219">
    <property type="entry name" value="TRAP-like"/>
    <property type="match status" value="1"/>
</dbReference>
<dbReference type="AlphaFoldDB" id="A0AAD6NNP9"/>
<feature type="signal peptide" evidence="8">
    <location>
        <begin position="1"/>
        <end position="20"/>
    </location>
</feature>
<gene>
    <name evidence="9" type="ORF">Dda_0804</name>
</gene>
<evidence type="ECO:0000256" key="3">
    <source>
        <dbReference type="ARBA" id="ARBA00013287"/>
    </source>
</evidence>
<comment type="subcellular location">
    <subcellularLocation>
        <location evidence="1 6">Mitochondrion</location>
    </subcellularLocation>
</comment>
<evidence type="ECO:0000256" key="2">
    <source>
        <dbReference type="ARBA" id="ARBA00009322"/>
    </source>
</evidence>
<evidence type="ECO:0000256" key="1">
    <source>
        <dbReference type="ARBA" id="ARBA00004173"/>
    </source>
</evidence>
<accession>A0AAD6NNP9</accession>
<evidence type="ECO:0000256" key="7">
    <source>
        <dbReference type="SAM" id="MobiDB-lite"/>
    </source>
</evidence>
<dbReference type="Pfam" id="PF01987">
    <property type="entry name" value="AIM24"/>
    <property type="match status" value="1"/>
</dbReference>
<dbReference type="PANTHER" id="PTHR36959">
    <property type="entry name" value="ALTERED INHERITANCE OF MITOCHONDRIA PROTEIN 24, MITOCHONDRIAL"/>
    <property type="match status" value="1"/>
</dbReference>
<dbReference type="Proteomes" id="UP001221413">
    <property type="component" value="Unassembled WGS sequence"/>
</dbReference>
<name>A0AAD6NNP9_DREDA</name>
<keyword evidence="4" id="KW-0809">Transit peptide</keyword>
<dbReference type="GO" id="GO:0007007">
    <property type="term" value="P:inner mitochondrial membrane organization"/>
    <property type="evidence" value="ECO:0007669"/>
    <property type="project" value="TreeGrafter"/>
</dbReference>
<evidence type="ECO:0000256" key="4">
    <source>
        <dbReference type="ARBA" id="ARBA00022946"/>
    </source>
</evidence>
<keyword evidence="5 6" id="KW-0496">Mitochondrion</keyword>
<evidence type="ECO:0000313" key="10">
    <source>
        <dbReference type="Proteomes" id="UP001221413"/>
    </source>
</evidence>
<sequence>MLYRQFQSLLCGLLIGSSAALPLDIPSENALGKRAVCNADNLLRLLRTPANLPEALPFCKTYMGRADVTQDVFVATVTPTVTITTTSTVANIQVVDVTTTSTSTVSSTATVTRTLTISMYILPSDFKRRDVVKTPLSDQVLSNTFPPSRISSACGCLTLPPCNTIMNRITSTADVVTEVSTVPLVVNQLDTITHGATVTTTVVAATTTSTVRTTVTIDWKQRSSPVNKPNPKSPTSHDPEHYGGMAFAVRPAQRTRSCLVNAFLRDTYALPRLLPATPISISTPAAARTVHVKATPSTTSVTPPIDLSQETRSIPKLSGKGPFPQTVQFEVLGAPHSLLSVSLPAESKLYTRRGTLLGATASGDLNNAVSTLTLLKPVRRAMLGIPFLYQNISSTTPLTCLVSTNAPNTTFAVVELDGAVDWMVTQRTALLAWTGHSIQTTPIVNRRMSPAQWSNTRISGRGLAALVGKGQVYQVILGDGEQMILHPTHLLAYSIGAERPKPYRLAQTTLRFQLPKIGLVQGLLPRSAFLEAMAKTETYQTVSRALFNIKTWLRRVIWGDRLFLQFTGPGTILIQSRAARLQDMFTRDEISDMAVAAPGALRSFHPVEEVAVGMEDAGTIASREEQLTVKKAVVGRNGKVTFEDSSADEFIPSR</sequence>
<dbReference type="InterPro" id="IPR016031">
    <property type="entry name" value="Trp_RNA-bd_attenuator-like_dom"/>
</dbReference>
<dbReference type="Gene3D" id="3.60.160.10">
    <property type="entry name" value="Mitochondrial biogenesis AIM24"/>
    <property type="match status" value="1"/>
</dbReference>
<keyword evidence="8" id="KW-0732">Signal</keyword>
<dbReference type="InterPro" id="IPR002838">
    <property type="entry name" value="AIM24"/>
</dbReference>
<dbReference type="EMBL" id="JAQGDS010000001">
    <property type="protein sequence ID" value="KAJ6264655.1"/>
    <property type="molecule type" value="Genomic_DNA"/>
</dbReference>
<feature type="compositionally biased region" description="Low complexity" evidence="7">
    <location>
        <begin position="223"/>
        <end position="234"/>
    </location>
</feature>
<dbReference type="PANTHER" id="PTHR36959:SF2">
    <property type="entry name" value="ALTERED INHERITANCE OF MITOCHONDRIA PROTEIN 24, MITOCHONDRIAL"/>
    <property type="match status" value="1"/>
</dbReference>
<proteinExistence type="inferred from homology"/>
<protein>
    <recommendedName>
        <fullName evidence="3 6">Altered inheritance of mitochondria protein 24, mitochondrial</fullName>
    </recommendedName>
</protein>
<evidence type="ECO:0000256" key="5">
    <source>
        <dbReference type="ARBA" id="ARBA00023128"/>
    </source>
</evidence>
<feature type="chain" id="PRO_5042046970" description="Altered inheritance of mitochondria protein 24, mitochondrial" evidence="8">
    <location>
        <begin position="21"/>
        <end position="654"/>
    </location>
</feature>
<dbReference type="GO" id="GO:0005743">
    <property type="term" value="C:mitochondrial inner membrane"/>
    <property type="evidence" value="ECO:0007669"/>
    <property type="project" value="TreeGrafter"/>
</dbReference>
<evidence type="ECO:0000256" key="6">
    <source>
        <dbReference type="RuleBase" id="RU363045"/>
    </source>
</evidence>
<feature type="region of interest" description="Disordered" evidence="7">
    <location>
        <begin position="220"/>
        <end position="242"/>
    </location>
</feature>
<comment type="similarity">
    <text evidence="2 6">Belongs to the AIM24 family.</text>
</comment>
<organism evidence="9 10">
    <name type="scientific">Drechslerella dactyloides</name>
    <name type="common">Nematode-trapping fungus</name>
    <name type="synonym">Arthrobotrys dactyloides</name>
    <dbReference type="NCBI Taxonomy" id="74499"/>
    <lineage>
        <taxon>Eukaryota</taxon>
        <taxon>Fungi</taxon>
        <taxon>Dikarya</taxon>
        <taxon>Ascomycota</taxon>
        <taxon>Pezizomycotina</taxon>
        <taxon>Orbiliomycetes</taxon>
        <taxon>Orbiliales</taxon>
        <taxon>Orbiliaceae</taxon>
        <taxon>Drechslerella</taxon>
    </lineage>
</organism>
<dbReference type="InterPro" id="IPR036983">
    <property type="entry name" value="AIM24_sf"/>
</dbReference>
<reference evidence="9" key="1">
    <citation type="submission" date="2023-01" db="EMBL/GenBank/DDBJ databases">
        <title>The chitinases involved in constricting ring structure development in the nematode-trapping fungus Drechslerella dactyloides.</title>
        <authorList>
            <person name="Wang R."/>
            <person name="Zhang L."/>
            <person name="Tang P."/>
            <person name="Li S."/>
            <person name="Liang L."/>
        </authorList>
    </citation>
    <scope>NUCLEOTIDE SEQUENCE</scope>
    <source>
        <strain evidence="9">YMF1.00031</strain>
    </source>
</reference>